<organism evidence="2 3">
    <name type="scientific">Clostridium cibarium</name>
    <dbReference type="NCBI Taxonomy" id="2762247"/>
    <lineage>
        <taxon>Bacteria</taxon>
        <taxon>Bacillati</taxon>
        <taxon>Bacillota</taxon>
        <taxon>Clostridia</taxon>
        <taxon>Eubacteriales</taxon>
        <taxon>Clostridiaceae</taxon>
        <taxon>Clostridium</taxon>
    </lineage>
</organism>
<sequence length="122" mass="14140">MTDNIRFVLNKEIERGHSRIKKTTAITPAVNDGRKNDSNKKKKSFKNALQEIRKENEDIKRDNGEDYDEDIIVSSSLTSLIKENNTVGRIVREKIINCPRINSILNEKFERNSEPLDRVKRG</sequence>
<dbReference type="EMBL" id="JACSRA010000011">
    <property type="protein sequence ID" value="MBD7911501.1"/>
    <property type="molecule type" value="Genomic_DNA"/>
</dbReference>
<gene>
    <name evidence="2" type="ORF">H9661_09050</name>
</gene>
<reference evidence="2 3" key="1">
    <citation type="submission" date="2020-08" db="EMBL/GenBank/DDBJ databases">
        <title>A Genomic Blueprint of the Chicken Gut Microbiome.</title>
        <authorList>
            <person name="Gilroy R."/>
            <person name="Ravi A."/>
            <person name="Getino M."/>
            <person name="Pursley I."/>
            <person name="Horton D.L."/>
            <person name="Alikhan N.-F."/>
            <person name="Baker D."/>
            <person name="Gharbi K."/>
            <person name="Hall N."/>
            <person name="Watson M."/>
            <person name="Adriaenssens E.M."/>
            <person name="Foster-Nyarko E."/>
            <person name="Jarju S."/>
            <person name="Secka A."/>
            <person name="Antonio M."/>
            <person name="Oren A."/>
            <person name="Chaudhuri R."/>
            <person name="La Ragione R.M."/>
            <person name="Hildebrand F."/>
            <person name="Pallen M.J."/>
        </authorList>
    </citation>
    <scope>NUCLEOTIDE SEQUENCE [LARGE SCALE GENOMIC DNA]</scope>
    <source>
        <strain evidence="2 3">Sa3CVN1</strain>
    </source>
</reference>
<dbReference type="Proteomes" id="UP000627781">
    <property type="component" value="Unassembled WGS sequence"/>
</dbReference>
<feature type="region of interest" description="Disordered" evidence="1">
    <location>
        <begin position="19"/>
        <end position="45"/>
    </location>
</feature>
<dbReference type="RefSeq" id="WP_143317291.1">
    <property type="nucleotide sequence ID" value="NZ_JACSRA010000011.1"/>
</dbReference>
<protein>
    <submittedName>
        <fullName evidence="2">Uncharacterized protein</fullName>
    </submittedName>
</protein>
<evidence type="ECO:0000313" key="2">
    <source>
        <dbReference type="EMBL" id="MBD7911501.1"/>
    </source>
</evidence>
<evidence type="ECO:0000256" key="1">
    <source>
        <dbReference type="SAM" id="MobiDB-lite"/>
    </source>
</evidence>
<keyword evidence="3" id="KW-1185">Reference proteome</keyword>
<proteinExistence type="predicted"/>
<name>A0ABR8PTJ0_9CLOT</name>
<evidence type="ECO:0000313" key="3">
    <source>
        <dbReference type="Proteomes" id="UP000627781"/>
    </source>
</evidence>
<accession>A0ABR8PTJ0</accession>
<comment type="caution">
    <text evidence="2">The sequence shown here is derived from an EMBL/GenBank/DDBJ whole genome shotgun (WGS) entry which is preliminary data.</text>
</comment>